<sequence>MYLAMEYTIWLIALSLQTFLKFMPVSDAVWKLQIWGIDLKPVSCIEMELQVASFLGGRRRGGK</sequence>
<gene>
    <name evidence="1" type="ORF">NQ314_004398</name>
</gene>
<keyword evidence="2" id="KW-1185">Reference proteome</keyword>
<protein>
    <submittedName>
        <fullName evidence="1">Uncharacterized protein</fullName>
    </submittedName>
</protein>
<proteinExistence type="predicted"/>
<accession>A0AAV8ZLV8</accession>
<reference evidence="1" key="1">
    <citation type="journal article" date="2023" name="Insect Mol. Biol.">
        <title>Genome sequencing provides insights into the evolution of gene families encoding plant cell wall-degrading enzymes in longhorned beetles.</title>
        <authorList>
            <person name="Shin N.R."/>
            <person name="Okamura Y."/>
            <person name="Kirsch R."/>
            <person name="Pauchet Y."/>
        </authorList>
    </citation>
    <scope>NUCLEOTIDE SEQUENCE</scope>
    <source>
        <strain evidence="1">RBIC_L_NR</strain>
    </source>
</reference>
<dbReference type="Proteomes" id="UP001162156">
    <property type="component" value="Unassembled WGS sequence"/>
</dbReference>
<organism evidence="1 2">
    <name type="scientific">Rhamnusium bicolor</name>
    <dbReference type="NCBI Taxonomy" id="1586634"/>
    <lineage>
        <taxon>Eukaryota</taxon>
        <taxon>Metazoa</taxon>
        <taxon>Ecdysozoa</taxon>
        <taxon>Arthropoda</taxon>
        <taxon>Hexapoda</taxon>
        <taxon>Insecta</taxon>
        <taxon>Pterygota</taxon>
        <taxon>Neoptera</taxon>
        <taxon>Endopterygota</taxon>
        <taxon>Coleoptera</taxon>
        <taxon>Polyphaga</taxon>
        <taxon>Cucujiformia</taxon>
        <taxon>Chrysomeloidea</taxon>
        <taxon>Cerambycidae</taxon>
        <taxon>Lepturinae</taxon>
        <taxon>Rhagiini</taxon>
        <taxon>Rhamnusium</taxon>
    </lineage>
</organism>
<dbReference type="AlphaFoldDB" id="A0AAV8ZLV8"/>
<evidence type="ECO:0000313" key="2">
    <source>
        <dbReference type="Proteomes" id="UP001162156"/>
    </source>
</evidence>
<evidence type="ECO:0000313" key="1">
    <source>
        <dbReference type="EMBL" id="KAJ8965000.1"/>
    </source>
</evidence>
<name>A0AAV8ZLV8_9CUCU</name>
<comment type="caution">
    <text evidence="1">The sequence shown here is derived from an EMBL/GenBank/DDBJ whole genome shotgun (WGS) entry which is preliminary data.</text>
</comment>
<dbReference type="EMBL" id="JANEYF010001281">
    <property type="protein sequence ID" value="KAJ8965000.1"/>
    <property type="molecule type" value="Genomic_DNA"/>
</dbReference>